<dbReference type="Gene3D" id="3.20.20.80">
    <property type="entry name" value="Glycosidases"/>
    <property type="match status" value="1"/>
</dbReference>
<dbReference type="CDD" id="cd11338">
    <property type="entry name" value="AmyAc_CMD"/>
    <property type="match status" value="1"/>
</dbReference>
<dbReference type="InterPro" id="IPR014756">
    <property type="entry name" value="Ig_E-set"/>
</dbReference>
<keyword evidence="2 4" id="KW-0326">Glycosidase</keyword>
<dbReference type="SUPFAM" id="SSF81296">
    <property type="entry name" value="E set domains"/>
    <property type="match status" value="1"/>
</dbReference>
<organism evidence="4 5">
    <name type="scientific">Eremococcus coleocola ACS-139-V-Col8</name>
    <dbReference type="NCBI Taxonomy" id="908337"/>
    <lineage>
        <taxon>Bacteria</taxon>
        <taxon>Bacillati</taxon>
        <taxon>Bacillota</taxon>
        <taxon>Bacilli</taxon>
        <taxon>Lactobacillales</taxon>
        <taxon>Aerococcaceae</taxon>
        <taxon>Eremococcus</taxon>
    </lineage>
</organism>
<dbReference type="GO" id="GO:0031216">
    <property type="term" value="F:neopullulanase activity"/>
    <property type="evidence" value="ECO:0007669"/>
    <property type="project" value="UniProtKB-EC"/>
</dbReference>
<name>E4KNC0_9LACT</name>
<dbReference type="InterPro" id="IPR013783">
    <property type="entry name" value="Ig-like_fold"/>
</dbReference>
<dbReference type="CDD" id="cd02857">
    <property type="entry name" value="E_set_CDase_PDE_N"/>
    <property type="match status" value="1"/>
</dbReference>
<sequence length="587" mass="68607">MQAALLYHQPESEYAYLYAEDCLHLRLRVGKGQVAQVKVYYQEVFKTLEGTDYYSQTMTLWEQDRDFDYYQVAIANPPKRFEYYFVIEDLAGQTYLYNEVDLYPLAGPPSQADLRANKDGFKLPYLHWSDHYQAPDWAKDTVWYQIFPDRFKRSGKIPNRHHLQDWERDSRPDHDAFYGGDLKGIIQQLDYLQDLGITGLYLCPIFDSSSNHKYNTHDYFKIDPDFGTKEDLKELVTQAHQRGIKVILDAVFNHIGSQAPIWQDVIAKGKKSDYYDWFHINQLPVDKLRRLDDETMNYETFAFVPAMPKWKTTQPQARDYLLKVTQYWIQECDIDGWRLDVANEIDHGFWRAFHQACLALKPDFYIVGEVWHRSQPWLQGDQFHAVMNYPLQEIIEGLFMGLESNRSQWLDQLGRLRMTYRQSCSEAQFNLLDSHDTMRLFNKCGQNLALMQASLAFLFLQVGSPCIYYGTEIAMAGGDDPDCRRPMPWDFTDSDRQMQAFIQALISLRHSYNSLINQGHHHESLTSKGSLKLEIDQGPERLLAYFNLRDEALSLEEQSQSEPVFCQGYQAGTLTSYGFVVFAELNQ</sequence>
<dbReference type="Proteomes" id="UP000005990">
    <property type="component" value="Unassembled WGS sequence"/>
</dbReference>
<evidence type="ECO:0000256" key="2">
    <source>
        <dbReference type="ARBA" id="ARBA00023295"/>
    </source>
</evidence>
<dbReference type="EC" id="3.2.1.135" evidence="4"/>
<dbReference type="InterPro" id="IPR006047">
    <property type="entry name" value="GH13_cat_dom"/>
</dbReference>
<dbReference type="GO" id="GO:0005975">
    <property type="term" value="P:carbohydrate metabolic process"/>
    <property type="evidence" value="ECO:0007669"/>
    <property type="project" value="InterPro"/>
</dbReference>
<evidence type="ECO:0000259" key="3">
    <source>
        <dbReference type="SMART" id="SM00642"/>
    </source>
</evidence>
<dbReference type="STRING" id="908337.HMPREF9257_0468"/>
<proteinExistence type="predicted"/>
<dbReference type="PANTHER" id="PTHR10357:SF210">
    <property type="entry name" value="MALTODEXTRIN GLUCOSIDASE"/>
    <property type="match status" value="1"/>
</dbReference>
<gene>
    <name evidence="4" type="primary">nplT</name>
    <name evidence="4" type="ORF">HMPREF9257_0468</name>
</gene>
<dbReference type="RefSeq" id="WP_006417983.1">
    <property type="nucleotide sequence ID" value="NZ_AENN01000010.1"/>
</dbReference>
<dbReference type="EMBL" id="AENN01000010">
    <property type="protein sequence ID" value="EFR31538.1"/>
    <property type="molecule type" value="Genomic_DNA"/>
</dbReference>
<protein>
    <submittedName>
        <fullName evidence="4">Alpha amylase, catalytic domain protein</fullName>
        <ecNumber evidence="4">3.2.1.135</ecNumber>
    </submittedName>
</protein>
<dbReference type="InterPro" id="IPR017853">
    <property type="entry name" value="GH"/>
</dbReference>
<dbReference type="InterPro" id="IPR045857">
    <property type="entry name" value="O16G_dom_2"/>
</dbReference>
<dbReference type="SMART" id="SM00642">
    <property type="entry name" value="Aamy"/>
    <property type="match status" value="1"/>
</dbReference>
<reference evidence="4 5" key="1">
    <citation type="submission" date="2010-10" db="EMBL/GenBank/DDBJ databases">
        <authorList>
            <person name="Durkin A.S."/>
            <person name="Madupu R."/>
            <person name="Torralba M."/>
            <person name="Gillis M."/>
            <person name="Methe B."/>
            <person name="Sutton G."/>
            <person name="Nelson K.E."/>
        </authorList>
    </citation>
    <scope>NUCLEOTIDE SEQUENCE [LARGE SCALE GENOMIC DNA]</scope>
    <source>
        <strain evidence="4 5">ACS-139-V-Col8</strain>
    </source>
</reference>
<dbReference type="InterPro" id="IPR004185">
    <property type="entry name" value="Glyco_hydro_13_lg-like_dom"/>
</dbReference>
<evidence type="ECO:0000256" key="1">
    <source>
        <dbReference type="ARBA" id="ARBA00022801"/>
    </source>
</evidence>
<keyword evidence="5" id="KW-1185">Reference proteome</keyword>
<keyword evidence="1 4" id="KW-0378">Hydrolase</keyword>
<feature type="domain" description="Glycosyl hydrolase family 13 catalytic" evidence="3">
    <location>
        <begin position="145"/>
        <end position="509"/>
    </location>
</feature>
<evidence type="ECO:0000313" key="5">
    <source>
        <dbReference type="Proteomes" id="UP000005990"/>
    </source>
</evidence>
<dbReference type="AlphaFoldDB" id="E4KNC0"/>
<dbReference type="Pfam" id="PF02903">
    <property type="entry name" value="Alpha-amylase_N"/>
    <property type="match status" value="1"/>
</dbReference>
<dbReference type="Gene3D" id="3.90.400.10">
    <property type="entry name" value="Oligo-1,6-glucosidase, Domain 2"/>
    <property type="match status" value="1"/>
</dbReference>
<dbReference type="SUPFAM" id="SSF51445">
    <property type="entry name" value="(Trans)glycosidases"/>
    <property type="match status" value="1"/>
</dbReference>
<dbReference type="PANTHER" id="PTHR10357">
    <property type="entry name" value="ALPHA-AMYLASE FAMILY MEMBER"/>
    <property type="match status" value="1"/>
</dbReference>
<dbReference type="eggNOG" id="COG0366">
    <property type="taxonomic scope" value="Bacteria"/>
</dbReference>
<evidence type="ECO:0000313" key="4">
    <source>
        <dbReference type="EMBL" id="EFR31538.1"/>
    </source>
</evidence>
<dbReference type="Pfam" id="PF00128">
    <property type="entry name" value="Alpha-amylase"/>
    <property type="match status" value="1"/>
</dbReference>
<comment type="caution">
    <text evidence="4">The sequence shown here is derived from an EMBL/GenBank/DDBJ whole genome shotgun (WGS) entry which is preliminary data.</text>
</comment>
<dbReference type="Gene3D" id="2.60.40.10">
    <property type="entry name" value="Immunoglobulins"/>
    <property type="match status" value="1"/>
</dbReference>
<accession>E4KNC0</accession>